<evidence type="ECO:0000313" key="9">
    <source>
        <dbReference type="Proteomes" id="UP000285262"/>
    </source>
</evidence>
<gene>
    <name evidence="6" type="ORF">AL0462_1638</name>
    <name evidence="7" type="ORF">DW072_08450</name>
</gene>
<dbReference type="EMBL" id="QRNG01000017">
    <property type="protein sequence ID" value="RHK24379.1"/>
    <property type="molecule type" value="Genomic_DNA"/>
</dbReference>
<evidence type="ECO:0000256" key="5">
    <source>
        <dbReference type="RuleBase" id="RU361187"/>
    </source>
</evidence>
<dbReference type="CDD" id="cd08983">
    <property type="entry name" value="GH43_Bt3655-like"/>
    <property type="match status" value="1"/>
</dbReference>
<dbReference type="RefSeq" id="WP_039775921.1">
    <property type="nucleotide sequence ID" value="NZ_CACRSR010000018.1"/>
</dbReference>
<keyword evidence="3 5" id="KW-0378">Hydrolase</keyword>
<comment type="similarity">
    <text evidence="2 5">Belongs to the glycosyl hydrolase 43 family.</text>
</comment>
<sequence length="345" mass="38978">MSIDTQAYLFVHFIGEERNPTDEQLYFALSRDGVHWRDLRPAGSPALTWLGGEKGVRDPHIVRDPRGGFHIVATDLSIYYRGGWGPNDGATTNGSTGLVIWDSPDLVHWSEPRLVDVASKIPDAGMAWAPEANWDPNRGQWIVFWSTKSNAESSADPLANELGDPTNVYYATTVDFRVFSDPVKWIDRKNVIIDSTMLRDDDGWWYRASKDSEITIERTRNPYATTYEVLRTDDPNEWSYVGTLTDIFGNGRYSMHYLEGPELFRYNDEDVKVVNGRTMPFGLMCDQYAESKGYLSFRAASLASHDPADWQRADDIDFGALKKRHGAILPITAAEYDAIETAFAL</sequence>
<dbReference type="SUPFAM" id="SSF75005">
    <property type="entry name" value="Arabinanase/levansucrase/invertase"/>
    <property type="match status" value="2"/>
</dbReference>
<dbReference type="AlphaFoldDB" id="A0A0B5BRN4"/>
<organism evidence="7 9">
    <name type="scientific">Bifidobacterium adolescentis</name>
    <dbReference type="NCBI Taxonomy" id="1680"/>
    <lineage>
        <taxon>Bacteria</taxon>
        <taxon>Bacillati</taxon>
        <taxon>Actinomycetota</taxon>
        <taxon>Actinomycetes</taxon>
        <taxon>Bifidobacteriales</taxon>
        <taxon>Bifidobacteriaceae</taxon>
        <taxon>Bifidobacterium</taxon>
    </lineage>
</organism>
<keyword evidence="4 5" id="KW-0326">Glycosidase</keyword>
<dbReference type="Proteomes" id="UP000193905">
    <property type="component" value="Unassembled WGS sequence"/>
</dbReference>
<dbReference type="KEGG" id="bado:BBMN23_1679"/>
<proteinExistence type="inferred from homology"/>
<comment type="pathway">
    <text evidence="1">Glycan metabolism; L-arabinan degradation.</text>
</comment>
<dbReference type="GO" id="GO:0045493">
    <property type="term" value="P:xylan catabolic process"/>
    <property type="evidence" value="ECO:0007669"/>
    <property type="project" value="UniProtKB-KW"/>
</dbReference>
<dbReference type="Pfam" id="PF04616">
    <property type="entry name" value="Glyco_hydro_43"/>
    <property type="match status" value="1"/>
</dbReference>
<dbReference type="EMBL" id="LNKH01000011">
    <property type="protein sequence ID" value="OSG95808.1"/>
    <property type="molecule type" value="Genomic_DNA"/>
</dbReference>
<evidence type="ECO:0000256" key="3">
    <source>
        <dbReference type="ARBA" id="ARBA00022801"/>
    </source>
</evidence>
<evidence type="ECO:0000313" key="6">
    <source>
        <dbReference type="EMBL" id="OSG95808.1"/>
    </source>
</evidence>
<dbReference type="Proteomes" id="UP000285262">
    <property type="component" value="Unassembled WGS sequence"/>
</dbReference>
<keyword evidence="7" id="KW-0624">Polysaccharide degradation</keyword>
<dbReference type="Gene3D" id="2.115.10.20">
    <property type="entry name" value="Glycosyl hydrolase domain, family 43"/>
    <property type="match status" value="1"/>
</dbReference>
<name>A0A0B5BRN4_BIFAD</name>
<evidence type="ECO:0000313" key="7">
    <source>
        <dbReference type="EMBL" id="RHK24379.1"/>
    </source>
</evidence>
<dbReference type="GO" id="GO:0004553">
    <property type="term" value="F:hydrolase activity, hydrolyzing O-glycosyl compounds"/>
    <property type="evidence" value="ECO:0007669"/>
    <property type="project" value="InterPro"/>
</dbReference>
<comment type="caution">
    <text evidence="7">The sequence shown here is derived from an EMBL/GenBank/DDBJ whole genome shotgun (WGS) entry which is preliminary data.</text>
</comment>
<dbReference type="InterPro" id="IPR023296">
    <property type="entry name" value="Glyco_hydro_beta-prop_sf"/>
</dbReference>
<evidence type="ECO:0000313" key="8">
    <source>
        <dbReference type="Proteomes" id="UP000193905"/>
    </source>
</evidence>
<dbReference type="InterPro" id="IPR006710">
    <property type="entry name" value="Glyco_hydro_43"/>
</dbReference>
<reference evidence="7 9" key="2">
    <citation type="submission" date="2018-08" db="EMBL/GenBank/DDBJ databases">
        <title>A genome reference for cultivated species of the human gut microbiota.</title>
        <authorList>
            <person name="Zou Y."/>
            <person name="Xue W."/>
            <person name="Luo G."/>
        </authorList>
    </citation>
    <scope>NUCLEOTIDE SEQUENCE [LARGE SCALE GENOMIC DNA]</scope>
    <source>
        <strain evidence="7 9">AF45-19</strain>
    </source>
</reference>
<accession>A0A0B5BRN4</accession>
<dbReference type="InterPro" id="IPR050727">
    <property type="entry name" value="GH43_arabinanases"/>
</dbReference>
<evidence type="ECO:0000256" key="1">
    <source>
        <dbReference type="ARBA" id="ARBA00004834"/>
    </source>
</evidence>
<protein>
    <submittedName>
        <fullName evidence="6 7">1,4-beta-xylanase</fullName>
    </submittedName>
</protein>
<keyword evidence="7" id="KW-0119">Carbohydrate metabolism</keyword>
<evidence type="ECO:0000256" key="2">
    <source>
        <dbReference type="ARBA" id="ARBA00009865"/>
    </source>
</evidence>
<keyword evidence="7" id="KW-0858">Xylan degradation</keyword>
<dbReference type="PANTHER" id="PTHR43301">
    <property type="entry name" value="ARABINAN ENDO-1,5-ALPHA-L-ARABINOSIDASE"/>
    <property type="match status" value="1"/>
</dbReference>
<evidence type="ECO:0000256" key="4">
    <source>
        <dbReference type="ARBA" id="ARBA00023295"/>
    </source>
</evidence>
<reference evidence="6 8" key="1">
    <citation type="journal article" date="2016" name="Sci. Rep.">
        <title>Evaluation of genetic diversity among strains of the human gut commensal Bifidobacterium adolescentis.</title>
        <authorList>
            <person name="Duranti S."/>
            <person name="Milani C."/>
            <person name="Lugli G.A."/>
            <person name="Mancabelli L."/>
            <person name="Turroni F."/>
            <person name="Ferrario C."/>
            <person name="Mangifesta M."/>
            <person name="Viappiani A."/>
            <person name="Sanchez B."/>
            <person name="Margolles A."/>
            <person name="van Sinderen D."/>
            <person name="Ventura M."/>
        </authorList>
    </citation>
    <scope>NUCLEOTIDE SEQUENCE [LARGE SCALE GENOMIC DNA]</scope>
    <source>
        <strain evidence="6 8">AL46-2</strain>
    </source>
</reference>
<dbReference type="PANTHER" id="PTHR43301:SF3">
    <property type="entry name" value="ARABINAN ENDO-1,5-ALPHA-L-ARABINOSIDASE A-RELATED"/>
    <property type="match status" value="1"/>
</dbReference>